<sequence length="239" mass="24410">MLPPQSSPGLAALLDAAETAIIVAALTHVISHGRGATPTPSAPSLASPPCPATATGCHRGHVDRAVVHGEPSQPAHNVPGHDRGTGGARATSNGVDGGSGLGAASISRGEAPSVGQVGGRDPGSQEGSARLARQSARSPPPRPRRAYDAAALRLRGSRAKLNFPGDASSSLRRLSTSVGYRQPGSGWDRTMVCRRDAADEFVVGGDNGRFLTFWRIGTSSPSPETKDTCSAAPVVSLLF</sequence>
<keyword evidence="3" id="KW-1185">Reference proteome</keyword>
<feature type="compositionally biased region" description="Low complexity" evidence="1">
    <location>
        <begin position="128"/>
        <end position="137"/>
    </location>
</feature>
<evidence type="ECO:0000256" key="1">
    <source>
        <dbReference type="SAM" id="MobiDB-lite"/>
    </source>
</evidence>
<feature type="region of interest" description="Disordered" evidence="1">
    <location>
        <begin position="34"/>
        <end position="57"/>
    </location>
</feature>
<reference evidence="2" key="1">
    <citation type="submission" date="2024-10" db="EMBL/GenBank/DDBJ databases">
        <authorList>
            <person name="Ryan C."/>
        </authorList>
    </citation>
    <scope>NUCLEOTIDE SEQUENCE [LARGE SCALE GENOMIC DNA]</scope>
</reference>
<proteinExistence type="predicted"/>
<dbReference type="EMBL" id="OZ075112">
    <property type="protein sequence ID" value="CAL4968918.1"/>
    <property type="molecule type" value="Genomic_DNA"/>
</dbReference>
<evidence type="ECO:0000313" key="3">
    <source>
        <dbReference type="Proteomes" id="UP001497457"/>
    </source>
</evidence>
<dbReference type="AlphaFoldDB" id="A0ABC9A2E6"/>
<name>A0ABC9A2E6_9POAL</name>
<dbReference type="Proteomes" id="UP001497457">
    <property type="component" value="Chromosome 2b"/>
</dbReference>
<dbReference type="InterPro" id="IPR036955">
    <property type="entry name" value="AP2/ERF_dom_sf"/>
</dbReference>
<gene>
    <name evidence="2" type="ORF">URODEC1_LOCUS49321</name>
</gene>
<organism evidence="2 3">
    <name type="scientific">Urochloa decumbens</name>
    <dbReference type="NCBI Taxonomy" id="240449"/>
    <lineage>
        <taxon>Eukaryota</taxon>
        <taxon>Viridiplantae</taxon>
        <taxon>Streptophyta</taxon>
        <taxon>Embryophyta</taxon>
        <taxon>Tracheophyta</taxon>
        <taxon>Spermatophyta</taxon>
        <taxon>Magnoliopsida</taxon>
        <taxon>Liliopsida</taxon>
        <taxon>Poales</taxon>
        <taxon>Poaceae</taxon>
        <taxon>PACMAD clade</taxon>
        <taxon>Panicoideae</taxon>
        <taxon>Panicodae</taxon>
        <taxon>Paniceae</taxon>
        <taxon>Melinidinae</taxon>
        <taxon>Urochloa</taxon>
    </lineage>
</organism>
<evidence type="ECO:0000313" key="2">
    <source>
        <dbReference type="EMBL" id="CAL4968918.1"/>
    </source>
</evidence>
<evidence type="ECO:0008006" key="4">
    <source>
        <dbReference type="Google" id="ProtNLM"/>
    </source>
</evidence>
<feature type="region of interest" description="Disordered" evidence="1">
    <location>
        <begin position="69"/>
        <end position="145"/>
    </location>
</feature>
<protein>
    <recommendedName>
        <fullName evidence="4">AP2/ERF domain-containing protein</fullName>
    </recommendedName>
</protein>
<dbReference type="Gene3D" id="3.30.730.10">
    <property type="entry name" value="AP2/ERF domain"/>
    <property type="match status" value="1"/>
</dbReference>
<accession>A0ABC9A2E6</accession>
<feature type="compositionally biased region" description="Low complexity" evidence="1">
    <location>
        <begin position="36"/>
        <end position="45"/>
    </location>
</feature>